<evidence type="ECO:0000313" key="1">
    <source>
        <dbReference type="EMBL" id="MCI08731.1"/>
    </source>
</evidence>
<organism evidence="1 2">
    <name type="scientific">Trifolium medium</name>
    <dbReference type="NCBI Taxonomy" id="97028"/>
    <lineage>
        <taxon>Eukaryota</taxon>
        <taxon>Viridiplantae</taxon>
        <taxon>Streptophyta</taxon>
        <taxon>Embryophyta</taxon>
        <taxon>Tracheophyta</taxon>
        <taxon>Spermatophyta</taxon>
        <taxon>Magnoliopsida</taxon>
        <taxon>eudicotyledons</taxon>
        <taxon>Gunneridae</taxon>
        <taxon>Pentapetalae</taxon>
        <taxon>rosids</taxon>
        <taxon>fabids</taxon>
        <taxon>Fabales</taxon>
        <taxon>Fabaceae</taxon>
        <taxon>Papilionoideae</taxon>
        <taxon>50 kb inversion clade</taxon>
        <taxon>NPAAA clade</taxon>
        <taxon>Hologalegina</taxon>
        <taxon>IRL clade</taxon>
        <taxon>Trifolieae</taxon>
        <taxon>Trifolium</taxon>
    </lineage>
</organism>
<keyword evidence="2" id="KW-1185">Reference proteome</keyword>
<evidence type="ECO:0000313" key="2">
    <source>
        <dbReference type="Proteomes" id="UP000265520"/>
    </source>
</evidence>
<accession>A0A392P9C6</accession>
<reference evidence="1 2" key="1">
    <citation type="journal article" date="2018" name="Front. Plant Sci.">
        <title>Red Clover (Trifolium pratense) and Zigzag Clover (T. medium) - A Picture of Genomic Similarities and Differences.</title>
        <authorList>
            <person name="Dluhosova J."/>
            <person name="Istvanek J."/>
            <person name="Nedelnik J."/>
            <person name="Repkova J."/>
        </authorList>
    </citation>
    <scope>NUCLEOTIDE SEQUENCE [LARGE SCALE GENOMIC DNA]</scope>
    <source>
        <strain evidence="2">cv. 10/8</strain>
        <tissue evidence="1">Leaf</tissue>
    </source>
</reference>
<comment type="caution">
    <text evidence="1">The sequence shown here is derived from an EMBL/GenBank/DDBJ whole genome shotgun (WGS) entry which is preliminary data.</text>
</comment>
<sequence>MLCLKFSFVSAFPPSSGTAFPSIVQDGLIVHSALRFLFLVLSGLTSTVFSKVSTLPSILVVPFEAMHNTRIAKKSEPVDRIGTIL</sequence>
<protein>
    <submittedName>
        <fullName evidence="1">Uncharacterized protein</fullName>
    </submittedName>
</protein>
<name>A0A392P9C6_9FABA</name>
<dbReference type="Proteomes" id="UP000265520">
    <property type="component" value="Unassembled WGS sequence"/>
</dbReference>
<dbReference type="EMBL" id="LXQA010070101">
    <property type="protein sequence ID" value="MCI08731.1"/>
    <property type="molecule type" value="Genomic_DNA"/>
</dbReference>
<dbReference type="AlphaFoldDB" id="A0A392P9C6"/>
<proteinExistence type="predicted"/>